<dbReference type="Pfam" id="PF14604">
    <property type="entry name" value="SH3_9"/>
    <property type="match status" value="1"/>
</dbReference>
<keyword evidence="4" id="KW-0472">Membrane</keyword>
<comment type="caution">
    <text evidence="6">The sequence shown here is derived from an EMBL/GenBank/DDBJ whole genome shotgun (WGS) entry which is preliminary data.</text>
</comment>
<feature type="region of interest" description="Disordered" evidence="3">
    <location>
        <begin position="488"/>
        <end position="582"/>
    </location>
</feature>
<dbReference type="AlphaFoldDB" id="A0A9P4QCD3"/>
<feature type="domain" description="SH3" evidence="5">
    <location>
        <begin position="430"/>
        <end position="491"/>
    </location>
</feature>
<reference evidence="6" key="1">
    <citation type="journal article" date="2020" name="Stud. Mycol.">
        <title>101 Dothideomycetes genomes: a test case for predicting lifestyles and emergence of pathogens.</title>
        <authorList>
            <person name="Haridas S."/>
            <person name="Albert R."/>
            <person name="Binder M."/>
            <person name="Bloem J."/>
            <person name="Labutti K."/>
            <person name="Salamov A."/>
            <person name="Andreopoulos B."/>
            <person name="Baker S."/>
            <person name="Barry K."/>
            <person name="Bills G."/>
            <person name="Bluhm B."/>
            <person name="Cannon C."/>
            <person name="Castanera R."/>
            <person name="Culley D."/>
            <person name="Daum C."/>
            <person name="Ezra D."/>
            <person name="Gonzalez J."/>
            <person name="Henrissat B."/>
            <person name="Kuo A."/>
            <person name="Liang C."/>
            <person name="Lipzen A."/>
            <person name="Lutzoni F."/>
            <person name="Magnuson J."/>
            <person name="Mondo S."/>
            <person name="Nolan M."/>
            <person name="Ohm R."/>
            <person name="Pangilinan J."/>
            <person name="Park H.-J."/>
            <person name="Ramirez L."/>
            <person name="Alfaro M."/>
            <person name="Sun H."/>
            <person name="Tritt A."/>
            <person name="Yoshinaga Y."/>
            <person name="Zwiers L.-H."/>
            <person name="Turgeon B."/>
            <person name="Goodwin S."/>
            <person name="Spatafora J."/>
            <person name="Crous P."/>
            <person name="Grigoriev I."/>
        </authorList>
    </citation>
    <scope>NUCLEOTIDE SEQUENCE</scope>
    <source>
        <strain evidence="6">CBS 116435</strain>
    </source>
</reference>
<keyword evidence="4" id="KW-1133">Transmembrane helix</keyword>
<evidence type="ECO:0000313" key="7">
    <source>
        <dbReference type="Proteomes" id="UP000799441"/>
    </source>
</evidence>
<evidence type="ECO:0000259" key="5">
    <source>
        <dbReference type="PROSITE" id="PS50002"/>
    </source>
</evidence>
<dbReference type="SUPFAM" id="SSF50044">
    <property type="entry name" value="SH3-domain"/>
    <property type="match status" value="1"/>
</dbReference>
<dbReference type="SMART" id="SM00326">
    <property type="entry name" value="SH3"/>
    <property type="match status" value="1"/>
</dbReference>
<feature type="region of interest" description="Disordered" evidence="3">
    <location>
        <begin position="332"/>
        <end position="433"/>
    </location>
</feature>
<feature type="region of interest" description="Disordered" evidence="3">
    <location>
        <begin position="187"/>
        <end position="216"/>
    </location>
</feature>
<dbReference type="Gene3D" id="2.30.30.40">
    <property type="entry name" value="SH3 Domains"/>
    <property type="match status" value="1"/>
</dbReference>
<feature type="transmembrane region" description="Helical" evidence="4">
    <location>
        <begin position="221"/>
        <end position="242"/>
    </location>
</feature>
<keyword evidence="4" id="KW-0812">Transmembrane</keyword>
<feature type="compositionally biased region" description="Pro residues" evidence="3">
    <location>
        <begin position="495"/>
        <end position="508"/>
    </location>
</feature>
<proteinExistence type="predicted"/>
<dbReference type="InterPro" id="IPR036028">
    <property type="entry name" value="SH3-like_dom_sf"/>
</dbReference>
<feature type="compositionally biased region" description="Polar residues" evidence="3">
    <location>
        <begin position="266"/>
        <end position="284"/>
    </location>
</feature>
<evidence type="ECO:0000256" key="2">
    <source>
        <dbReference type="PROSITE-ProRule" id="PRU00192"/>
    </source>
</evidence>
<keyword evidence="7" id="KW-1185">Reference proteome</keyword>
<feature type="compositionally biased region" description="Polar residues" evidence="3">
    <location>
        <begin position="524"/>
        <end position="560"/>
    </location>
</feature>
<feature type="region of interest" description="Disordered" evidence="3">
    <location>
        <begin position="1"/>
        <end position="46"/>
    </location>
</feature>
<dbReference type="EMBL" id="MU003783">
    <property type="protein sequence ID" value="KAF2722291.1"/>
    <property type="molecule type" value="Genomic_DNA"/>
</dbReference>
<feature type="compositionally biased region" description="Polar residues" evidence="3">
    <location>
        <begin position="195"/>
        <end position="214"/>
    </location>
</feature>
<evidence type="ECO:0000313" key="6">
    <source>
        <dbReference type="EMBL" id="KAF2722291.1"/>
    </source>
</evidence>
<evidence type="ECO:0000256" key="4">
    <source>
        <dbReference type="SAM" id="Phobius"/>
    </source>
</evidence>
<feature type="compositionally biased region" description="Low complexity" evidence="3">
    <location>
        <begin position="415"/>
        <end position="424"/>
    </location>
</feature>
<evidence type="ECO:0000256" key="1">
    <source>
        <dbReference type="ARBA" id="ARBA00022443"/>
    </source>
</evidence>
<organism evidence="6 7">
    <name type="scientific">Polychaeton citri CBS 116435</name>
    <dbReference type="NCBI Taxonomy" id="1314669"/>
    <lineage>
        <taxon>Eukaryota</taxon>
        <taxon>Fungi</taxon>
        <taxon>Dikarya</taxon>
        <taxon>Ascomycota</taxon>
        <taxon>Pezizomycotina</taxon>
        <taxon>Dothideomycetes</taxon>
        <taxon>Dothideomycetidae</taxon>
        <taxon>Capnodiales</taxon>
        <taxon>Capnodiaceae</taxon>
        <taxon>Polychaeton</taxon>
    </lineage>
</organism>
<keyword evidence="1 2" id="KW-0728">SH3 domain</keyword>
<dbReference type="OrthoDB" id="5340910at2759"/>
<evidence type="ECO:0000256" key="3">
    <source>
        <dbReference type="SAM" id="MobiDB-lite"/>
    </source>
</evidence>
<feature type="compositionally biased region" description="Basic residues" evidence="3">
    <location>
        <begin position="1"/>
        <end position="16"/>
    </location>
</feature>
<sequence>MQHRHAIHNHEAHRRVFPGIDHAERSEEEKRNDTPMAAPVVERDDGSDGVSTVFSVVYVTASQTFDGDVASYSTPTLDASTVQPAHTSGATTSAASTATMNADQAAYAAAKSSAANHRVSPASSSRTVLTTATAVPVPSSANEDSSIDATSATSFLTSASSATSSFESEVMPSASSSVLSGPVVGAVSGAPPQATRESSSQTHMPQAIQQTSNGMSGGQQAGLAIGILAAFACAAGLLFFCWRKRKTLRRQKEGQQQLNEKHGSFFGSNQATPNVMNSNRSSGASDKVPASVRSTRTASVAPRLSLRPVTQFLPNLTAGDRKSAGNTLAVAAAPVSEKTSAWERKPSNATEDPFADAAVLSEKEARPASSGSNESKNPFEETKEKTAERSTTPTSDHGKEVSEPPTPKSVKVGTASAVAVGKAGPPAPAQPNNVHRVQLDFKPSMDDELELRSGQLVRILHAYDDGWALCIRMDRSQQGVCPRTCLSNLPVKPRAGPPPPGQRPPPGMRRPSNPNGPMYPRPLTPTNQIGNGPQGNRQRSATASKSPNISDAARNRSTSDAPRPIGSATSMPARKPVPGQAL</sequence>
<dbReference type="Proteomes" id="UP000799441">
    <property type="component" value="Unassembled WGS sequence"/>
</dbReference>
<gene>
    <name evidence="6" type="ORF">K431DRAFT_293457</name>
</gene>
<protein>
    <recommendedName>
        <fullName evidence="5">SH3 domain-containing protein</fullName>
    </recommendedName>
</protein>
<dbReference type="PROSITE" id="PS50002">
    <property type="entry name" value="SH3"/>
    <property type="match status" value="1"/>
</dbReference>
<feature type="region of interest" description="Disordered" evidence="3">
    <location>
        <begin position="252"/>
        <end position="299"/>
    </location>
</feature>
<accession>A0A9P4QCD3</accession>
<feature type="compositionally biased region" description="Basic and acidic residues" evidence="3">
    <location>
        <begin position="377"/>
        <end position="388"/>
    </location>
</feature>
<feature type="compositionally biased region" description="Basic and acidic residues" evidence="3">
    <location>
        <begin position="21"/>
        <end position="33"/>
    </location>
</feature>
<dbReference type="InterPro" id="IPR001452">
    <property type="entry name" value="SH3_domain"/>
</dbReference>
<name>A0A9P4QCD3_9PEZI</name>